<dbReference type="EMBL" id="JAGRRH010000019">
    <property type="protein sequence ID" value="KAG7349365.1"/>
    <property type="molecule type" value="Genomic_DNA"/>
</dbReference>
<organism evidence="2 3">
    <name type="scientific">Nitzschia inconspicua</name>
    <dbReference type="NCBI Taxonomy" id="303405"/>
    <lineage>
        <taxon>Eukaryota</taxon>
        <taxon>Sar</taxon>
        <taxon>Stramenopiles</taxon>
        <taxon>Ochrophyta</taxon>
        <taxon>Bacillariophyta</taxon>
        <taxon>Bacillariophyceae</taxon>
        <taxon>Bacillariophycidae</taxon>
        <taxon>Bacillariales</taxon>
        <taxon>Bacillariaceae</taxon>
        <taxon>Nitzschia</taxon>
    </lineage>
</organism>
<name>A0A9K3KUD0_9STRA</name>
<keyword evidence="3" id="KW-1185">Reference proteome</keyword>
<comment type="caution">
    <text evidence="2">The sequence shown here is derived from an EMBL/GenBank/DDBJ whole genome shotgun (WGS) entry which is preliminary data.</text>
</comment>
<dbReference type="AlphaFoldDB" id="A0A9K3KUD0"/>
<feature type="compositionally biased region" description="Polar residues" evidence="1">
    <location>
        <begin position="226"/>
        <end position="244"/>
    </location>
</feature>
<gene>
    <name evidence="2" type="ORF">IV203_011962</name>
</gene>
<feature type="region of interest" description="Disordered" evidence="1">
    <location>
        <begin position="226"/>
        <end position="262"/>
    </location>
</feature>
<reference evidence="2" key="1">
    <citation type="journal article" date="2021" name="Sci. Rep.">
        <title>Diploid genomic architecture of Nitzschia inconspicua, an elite biomass production diatom.</title>
        <authorList>
            <person name="Oliver A."/>
            <person name="Podell S."/>
            <person name="Pinowska A."/>
            <person name="Traller J.C."/>
            <person name="Smith S.R."/>
            <person name="McClure R."/>
            <person name="Beliaev A."/>
            <person name="Bohutskyi P."/>
            <person name="Hill E.A."/>
            <person name="Rabines A."/>
            <person name="Zheng H."/>
            <person name="Allen L.Z."/>
            <person name="Kuo A."/>
            <person name="Grigoriev I.V."/>
            <person name="Allen A.E."/>
            <person name="Hazlebeck D."/>
            <person name="Allen E.E."/>
        </authorList>
    </citation>
    <scope>NUCLEOTIDE SEQUENCE</scope>
    <source>
        <strain evidence="2">Hildebrandi</strain>
    </source>
</reference>
<dbReference type="Proteomes" id="UP000693970">
    <property type="component" value="Unassembled WGS sequence"/>
</dbReference>
<feature type="region of interest" description="Disordered" evidence="1">
    <location>
        <begin position="566"/>
        <end position="591"/>
    </location>
</feature>
<evidence type="ECO:0000313" key="2">
    <source>
        <dbReference type="EMBL" id="KAG7349365.1"/>
    </source>
</evidence>
<evidence type="ECO:0000313" key="3">
    <source>
        <dbReference type="Proteomes" id="UP000693970"/>
    </source>
</evidence>
<accession>A0A9K3KUD0</accession>
<feature type="compositionally biased region" description="Polar residues" evidence="1">
    <location>
        <begin position="580"/>
        <end position="591"/>
    </location>
</feature>
<evidence type="ECO:0000256" key="1">
    <source>
        <dbReference type="SAM" id="MobiDB-lite"/>
    </source>
</evidence>
<feature type="compositionally biased region" description="Polar residues" evidence="1">
    <location>
        <begin position="64"/>
        <end position="73"/>
    </location>
</feature>
<dbReference type="OrthoDB" id="43631at2759"/>
<feature type="compositionally biased region" description="Basic and acidic residues" evidence="1">
    <location>
        <begin position="35"/>
        <end position="46"/>
    </location>
</feature>
<protein>
    <submittedName>
        <fullName evidence="2">Uncharacterized protein</fullName>
    </submittedName>
</protein>
<sequence>MALFGNSFKELLMAEAMLEGEYRHSHDNLSYQNESKQDDDKQDHRCYKPQPLLTSPSALKRKSTTSTGDSNSDVPGLRREVVIQLPPKRKRLQGNYSANDIVQALHRAMIPDERMEALENAIDTFDHDDRAKHEHEIAICADVALVKALVFLEYASGFRREPIRADMDAISKEIGLVLTALECVYRASSESVGESFNRVGKDLLHILVILIDEEVQYRVRAVSSLTNQEDGDASNSNNGDTIATPSGGGPTTDKKPSVTAPSPVYDKASVSIYERDLLLRKATKCLGHFARVGFATKPMAHFPGFLGSTLNLINLRPVNIVPFEARLSCLWIIANLACNTENMTMMSCTPGLLNSLASISCRQAEIGDSLETIMEILRAKSIASRALLNLSWSPENKVLMADSFGLLETLTGLALERRAPYRKSKTMQEIMLQTRRNSIGALRNIAAAPRRSKVSLCEYNNGKLLDTMTDVALNETDQQAVDLAFACIHNLAIHDTAEAMVDRPALVLALKNVLLEDDCNDSSDEAESSKCSRKSNASSTILVLERTITPEMSAYENLRELLDAVNPNSTIPDEDEKDNVITSGAVNPTAV</sequence>
<feature type="region of interest" description="Disordered" evidence="1">
    <location>
        <begin position="30"/>
        <end position="79"/>
    </location>
</feature>
<reference evidence="2" key="2">
    <citation type="submission" date="2021-04" db="EMBL/GenBank/DDBJ databases">
        <authorList>
            <person name="Podell S."/>
        </authorList>
    </citation>
    <scope>NUCLEOTIDE SEQUENCE</scope>
    <source>
        <strain evidence="2">Hildebrandi</strain>
    </source>
</reference>
<proteinExistence type="predicted"/>